<dbReference type="PANTHER" id="PTHR47618">
    <property type="entry name" value="BIFUNCTIONAL OLIGORIBONUCLEASE AND PAP PHOSPHATASE NRNA"/>
    <property type="match status" value="1"/>
</dbReference>
<dbReference type="InterPro" id="IPR038763">
    <property type="entry name" value="DHH_sf"/>
</dbReference>
<reference evidence="3 4" key="1">
    <citation type="journal article" date="2009" name="Genome Biol.">
        <title>Community-wide analysis of microbial genome sequence signatures.</title>
        <authorList>
            <person name="Dick G.J."/>
            <person name="Andersson A.F."/>
            <person name="Baker B.J."/>
            <person name="Simmons S.L."/>
            <person name="Thomas B.C."/>
            <person name="Yelton A.P."/>
            <person name="Banfield J.F."/>
        </authorList>
    </citation>
    <scope>NUCLEOTIDE SEQUENCE [LARGE SCALE GENOMIC DNA]</scope>
    <source>
        <strain evidence="3">ARMAN-2</strain>
    </source>
</reference>
<evidence type="ECO:0000259" key="1">
    <source>
        <dbReference type="Pfam" id="PF01368"/>
    </source>
</evidence>
<protein>
    <submittedName>
        <fullName evidence="3">Phosphoesterase RecJ domain protein</fullName>
    </submittedName>
</protein>
<feature type="domain" description="DHHA1" evidence="2">
    <location>
        <begin position="238"/>
        <end position="317"/>
    </location>
</feature>
<dbReference type="Gene3D" id="3.10.310.40">
    <property type="match status" value="1"/>
</dbReference>
<accession>C7DI95</accession>
<dbReference type="Gene3D" id="3.90.1640.10">
    <property type="entry name" value="inorganic pyrophosphatase (n-terminal core)"/>
    <property type="match status" value="1"/>
</dbReference>
<organism evidence="3 4">
    <name type="scientific">Candidatus Micrarchaeum acidiphilum ARMAN-2</name>
    <dbReference type="NCBI Taxonomy" id="425595"/>
    <lineage>
        <taxon>Archaea</taxon>
        <taxon>Candidatus Micrarchaeota</taxon>
        <taxon>Candidatus Micrarchaeia</taxon>
        <taxon>Candidatus Micrarchaeales</taxon>
        <taxon>Candidatus Micrarchaeaceae</taxon>
        <taxon>Candidatus Micrarchaeum</taxon>
    </lineage>
</organism>
<dbReference type="Pfam" id="PF01368">
    <property type="entry name" value="DHH"/>
    <property type="match status" value="1"/>
</dbReference>
<sequence>MEEISFSGLQKLVKESKGMKAAITFHSVADTDSVASANAMATYFENSTLVNPDYITKNAMTLLKKYASQKVRIAEKIPEDADIIVLVDVNNFEDCGNLSKELASTGKKILIIDHHSPKKIDNKNVTAFNDESYNSASSIVYELLESIGHKIDADTAKLLAAGIIADSAQFKNSTPRTFIEIGQLLSLSNSDYASLSDEFHHVPYYERSAAIADLFKSEVVIKNNFIFIYGETATHANVLADKAIDIGADVSLFVSKKEDEISFSARLRPPLDKQTGIHLGAIMKNLGTIIGGSGGGHPCAAGAYGPRQSGQSEFIEKFMLDVLDKIKNVSGE</sequence>
<dbReference type="InterPro" id="IPR051319">
    <property type="entry name" value="Oligoribo/pAp-PDE_c-di-AMP_PDE"/>
</dbReference>
<proteinExistence type="predicted"/>
<dbReference type="AlphaFoldDB" id="C7DI95"/>
<evidence type="ECO:0000313" key="3">
    <source>
        <dbReference type="EMBL" id="EET89669.1"/>
    </source>
</evidence>
<dbReference type="Proteomes" id="UP000332487">
    <property type="component" value="Unassembled WGS sequence"/>
</dbReference>
<reference evidence="3 4" key="2">
    <citation type="journal article" date="2010" name="Proc. Natl. Acad. Sci. U.S.A.">
        <title>Enigmatic, ultrasmall, uncultivated Archaea.</title>
        <authorList>
            <person name="Baker B.J."/>
            <person name="Comolli L.R."/>
            <person name="Dick G.J."/>
            <person name="Hauser L.J."/>
            <person name="Hyatt D."/>
            <person name="Dill B.D."/>
            <person name="Land M.L."/>
            <person name="Verberkmoes N.C."/>
            <person name="Hettich R.L."/>
            <person name="Banfield J.F."/>
        </authorList>
    </citation>
    <scope>NUCLEOTIDE SEQUENCE [LARGE SCALE GENOMIC DNA]</scope>
    <source>
        <strain evidence="3">ARMAN-2</strain>
    </source>
</reference>
<evidence type="ECO:0000313" key="4">
    <source>
        <dbReference type="Proteomes" id="UP000332487"/>
    </source>
</evidence>
<evidence type="ECO:0000259" key="2">
    <source>
        <dbReference type="Pfam" id="PF02272"/>
    </source>
</evidence>
<dbReference type="PANTHER" id="PTHR47618:SF1">
    <property type="entry name" value="BIFUNCTIONAL OLIGORIBONUCLEASE AND PAP PHOSPHATASE NRNA"/>
    <property type="match status" value="1"/>
</dbReference>
<name>C7DI95_MICA2</name>
<dbReference type="InterPro" id="IPR003156">
    <property type="entry name" value="DHHA1_dom"/>
</dbReference>
<keyword evidence="4" id="KW-1185">Reference proteome</keyword>
<dbReference type="InterPro" id="IPR001667">
    <property type="entry name" value="DDH_dom"/>
</dbReference>
<dbReference type="GO" id="GO:0003676">
    <property type="term" value="F:nucleic acid binding"/>
    <property type="evidence" value="ECO:0007669"/>
    <property type="project" value="InterPro"/>
</dbReference>
<dbReference type="Pfam" id="PF02272">
    <property type="entry name" value="DHHA1"/>
    <property type="match status" value="1"/>
</dbReference>
<dbReference type="EMBL" id="GG697241">
    <property type="protein sequence ID" value="EET89669.1"/>
    <property type="molecule type" value="Genomic_DNA"/>
</dbReference>
<gene>
    <name evidence="3" type="ORF">UNLARM2_0787</name>
</gene>
<dbReference type="SUPFAM" id="SSF64182">
    <property type="entry name" value="DHH phosphoesterases"/>
    <property type="match status" value="1"/>
</dbReference>
<feature type="domain" description="DDH" evidence="1">
    <location>
        <begin position="22"/>
        <end position="163"/>
    </location>
</feature>